<name>A0A7W6GVW8_9RHOB</name>
<keyword evidence="2" id="KW-1185">Reference proteome</keyword>
<sequence length="103" mass="11577">MITTTPLSPSRRMKRLTKTISGFYLGHLKKNRMICLQGHGRNRPTLLSSKTGQKQKAFTLRDWQEWLDAWELWMTGCCVARKAGGIASLLSRQRISAGSQGIG</sequence>
<comment type="caution">
    <text evidence="1">The sequence shown here is derived from an EMBL/GenBank/DDBJ whole genome shotgun (WGS) entry which is preliminary data.</text>
</comment>
<accession>A0A7W6GVW8</accession>
<reference evidence="1 2" key="1">
    <citation type="submission" date="2020-08" db="EMBL/GenBank/DDBJ databases">
        <title>Genomic Encyclopedia of Type Strains, Phase IV (KMG-IV): sequencing the most valuable type-strain genomes for metagenomic binning, comparative biology and taxonomic classification.</title>
        <authorList>
            <person name="Goeker M."/>
        </authorList>
    </citation>
    <scope>NUCLEOTIDE SEQUENCE [LARGE SCALE GENOMIC DNA]</scope>
    <source>
        <strain evidence="1 2">DSM 102235</strain>
    </source>
</reference>
<protein>
    <submittedName>
        <fullName evidence="1">Uncharacterized protein</fullName>
    </submittedName>
</protein>
<dbReference type="Proteomes" id="UP000541426">
    <property type="component" value="Unassembled WGS sequence"/>
</dbReference>
<evidence type="ECO:0000313" key="1">
    <source>
        <dbReference type="EMBL" id="MBB3987814.1"/>
    </source>
</evidence>
<proteinExistence type="predicted"/>
<gene>
    <name evidence="1" type="ORF">GGQ68_004168</name>
</gene>
<dbReference type="AlphaFoldDB" id="A0A7W6GVW8"/>
<evidence type="ECO:0000313" key="2">
    <source>
        <dbReference type="Proteomes" id="UP000541426"/>
    </source>
</evidence>
<organism evidence="1 2">
    <name type="scientific">Sagittula marina</name>
    <dbReference type="NCBI Taxonomy" id="943940"/>
    <lineage>
        <taxon>Bacteria</taxon>
        <taxon>Pseudomonadati</taxon>
        <taxon>Pseudomonadota</taxon>
        <taxon>Alphaproteobacteria</taxon>
        <taxon>Rhodobacterales</taxon>
        <taxon>Roseobacteraceae</taxon>
        <taxon>Sagittula</taxon>
    </lineage>
</organism>
<dbReference type="EMBL" id="JACIEJ010000013">
    <property type="protein sequence ID" value="MBB3987814.1"/>
    <property type="molecule type" value="Genomic_DNA"/>
</dbReference>